<proteinExistence type="predicted"/>
<evidence type="ECO:0000313" key="1">
    <source>
        <dbReference type="EMBL" id="KAH3893320.1"/>
    </source>
</evidence>
<name>A0A9D4NF96_DREPO</name>
<comment type="caution">
    <text evidence="1">The sequence shown here is derived from an EMBL/GenBank/DDBJ whole genome shotgun (WGS) entry which is preliminary data.</text>
</comment>
<sequence length="103" mass="11597">MFQPMHEIFSLRVQTFRLSVGIVLKIALCIAARTEMPQGKGQTERVSMFETIGENIINSPVSKFAIANMGELYDTEIKLTDGNIYSGWTELSNKALLGWNEQQ</sequence>
<keyword evidence="2" id="KW-1185">Reference proteome</keyword>
<dbReference type="AlphaFoldDB" id="A0A9D4NF96"/>
<dbReference type="Proteomes" id="UP000828390">
    <property type="component" value="Unassembled WGS sequence"/>
</dbReference>
<protein>
    <submittedName>
        <fullName evidence="1">Uncharacterized protein</fullName>
    </submittedName>
</protein>
<organism evidence="1 2">
    <name type="scientific">Dreissena polymorpha</name>
    <name type="common">Zebra mussel</name>
    <name type="synonym">Mytilus polymorpha</name>
    <dbReference type="NCBI Taxonomy" id="45954"/>
    <lineage>
        <taxon>Eukaryota</taxon>
        <taxon>Metazoa</taxon>
        <taxon>Spiralia</taxon>
        <taxon>Lophotrochozoa</taxon>
        <taxon>Mollusca</taxon>
        <taxon>Bivalvia</taxon>
        <taxon>Autobranchia</taxon>
        <taxon>Heteroconchia</taxon>
        <taxon>Euheterodonta</taxon>
        <taxon>Imparidentia</taxon>
        <taxon>Neoheterodontei</taxon>
        <taxon>Myida</taxon>
        <taxon>Dreissenoidea</taxon>
        <taxon>Dreissenidae</taxon>
        <taxon>Dreissena</taxon>
    </lineage>
</organism>
<gene>
    <name evidence="1" type="ORF">DPMN_017467</name>
</gene>
<reference evidence="1" key="1">
    <citation type="journal article" date="2019" name="bioRxiv">
        <title>The Genome of the Zebra Mussel, Dreissena polymorpha: A Resource for Invasive Species Research.</title>
        <authorList>
            <person name="McCartney M.A."/>
            <person name="Auch B."/>
            <person name="Kono T."/>
            <person name="Mallez S."/>
            <person name="Zhang Y."/>
            <person name="Obille A."/>
            <person name="Becker A."/>
            <person name="Abrahante J.E."/>
            <person name="Garbe J."/>
            <person name="Badalamenti J.P."/>
            <person name="Herman A."/>
            <person name="Mangelson H."/>
            <person name="Liachko I."/>
            <person name="Sullivan S."/>
            <person name="Sone E.D."/>
            <person name="Koren S."/>
            <person name="Silverstein K.A.T."/>
            <person name="Beckman K.B."/>
            <person name="Gohl D.M."/>
        </authorList>
    </citation>
    <scope>NUCLEOTIDE SEQUENCE</scope>
    <source>
        <strain evidence="1">Duluth1</strain>
        <tissue evidence="1">Whole animal</tissue>
    </source>
</reference>
<evidence type="ECO:0000313" key="2">
    <source>
        <dbReference type="Proteomes" id="UP000828390"/>
    </source>
</evidence>
<dbReference type="EMBL" id="JAIWYP010000001">
    <property type="protein sequence ID" value="KAH3893320.1"/>
    <property type="molecule type" value="Genomic_DNA"/>
</dbReference>
<reference evidence="1" key="2">
    <citation type="submission" date="2020-11" db="EMBL/GenBank/DDBJ databases">
        <authorList>
            <person name="McCartney M.A."/>
            <person name="Auch B."/>
            <person name="Kono T."/>
            <person name="Mallez S."/>
            <person name="Becker A."/>
            <person name="Gohl D.M."/>
            <person name="Silverstein K.A.T."/>
            <person name="Koren S."/>
            <person name="Bechman K.B."/>
            <person name="Herman A."/>
            <person name="Abrahante J.E."/>
            <person name="Garbe J."/>
        </authorList>
    </citation>
    <scope>NUCLEOTIDE SEQUENCE</scope>
    <source>
        <strain evidence="1">Duluth1</strain>
        <tissue evidence="1">Whole animal</tissue>
    </source>
</reference>
<accession>A0A9D4NF96</accession>